<dbReference type="InterPro" id="IPR003789">
    <property type="entry name" value="Asn/Gln_tRNA_amidoTrase-B-like"/>
</dbReference>
<evidence type="ECO:0000256" key="2">
    <source>
        <dbReference type="SAM" id="SignalP"/>
    </source>
</evidence>
<gene>
    <name evidence="3" type="ORF">PPAR1163_LOCUS23351</name>
</gene>
<evidence type="ECO:0000256" key="1">
    <source>
        <dbReference type="SAM" id="MobiDB-lite"/>
    </source>
</evidence>
<dbReference type="EMBL" id="HBGJ01037034">
    <property type="protein sequence ID" value="CAD9264935.1"/>
    <property type="molecule type" value="Transcribed_RNA"/>
</dbReference>
<evidence type="ECO:0008006" key="4">
    <source>
        <dbReference type="Google" id="ProtNLM"/>
    </source>
</evidence>
<protein>
    <recommendedName>
        <fullName evidence="4">Asn/Gln amidotransferase domain-containing protein</fullName>
    </recommendedName>
</protein>
<keyword evidence="2" id="KW-0732">Signal</keyword>
<sequence>MYRTAALLLALLALALWAPVAQGWLVPAPAAARATRTALYMGAGDGRTKKGKMRKKSRGNSRPKPKREDRPAPGPGPSAKAPEPELKPVVAEEAPAPEPEPEPVVAEEAPAAEPAAEPEAAPAGPLSIQDDVAAQMKVAMKARETAKLTALRGIKAALTTAMKESNAETLSDAEAVPVLRKLAKQRSESIESYKSAGADDRAASEQAELDLISQWLPQLATEETVTGWAQEVIAATGASSPAEMGKVMGMLMKDHKDEMDGKMAQQIVKNLLVGA</sequence>
<dbReference type="Gene3D" id="1.10.10.410">
    <property type="match status" value="1"/>
</dbReference>
<dbReference type="GO" id="GO:0016884">
    <property type="term" value="F:carbon-nitrogen ligase activity, with glutamine as amido-N-donor"/>
    <property type="evidence" value="ECO:0007669"/>
    <property type="project" value="InterPro"/>
</dbReference>
<feature type="region of interest" description="Disordered" evidence="1">
    <location>
        <begin position="42"/>
        <end position="124"/>
    </location>
</feature>
<organism evidence="3">
    <name type="scientific">Phaeomonas parva</name>
    <dbReference type="NCBI Taxonomy" id="124430"/>
    <lineage>
        <taxon>Eukaryota</taxon>
        <taxon>Sar</taxon>
        <taxon>Stramenopiles</taxon>
        <taxon>Ochrophyta</taxon>
        <taxon>Pinguiophyceae</taxon>
        <taxon>Pinguiochrysidales</taxon>
        <taxon>Pinguiochrysidaceae</taxon>
        <taxon>Phaeomonas</taxon>
    </lineage>
</organism>
<dbReference type="Pfam" id="PF09424">
    <property type="entry name" value="YqeY"/>
    <property type="match status" value="1"/>
</dbReference>
<dbReference type="Gene3D" id="1.10.1510.10">
    <property type="entry name" value="Uncharacterised protein YqeY/AIM41 PF09424, N-terminal domain"/>
    <property type="match status" value="1"/>
</dbReference>
<accession>A0A7S1UDL8</accession>
<dbReference type="InterPro" id="IPR023168">
    <property type="entry name" value="GatB_Yqey_C_2"/>
</dbReference>
<dbReference type="PANTHER" id="PTHR28055">
    <property type="entry name" value="ALTERED INHERITANCE OF MITOCHONDRIA PROTEIN 41, MITOCHONDRIAL"/>
    <property type="match status" value="1"/>
</dbReference>
<dbReference type="SUPFAM" id="SSF89095">
    <property type="entry name" value="GatB/YqeY motif"/>
    <property type="match status" value="1"/>
</dbReference>
<dbReference type="PANTHER" id="PTHR28055:SF1">
    <property type="entry name" value="ALTERED INHERITANCE OF MITOCHONDRIA PROTEIN 41, MITOCHONDRIAL"/>
    <property type="match status" value="1"/>
</dbReference>
<feature type="compositionally biased region" description="Low complexity" evidence="1">
    <location>
        <begin position="103"/>
        <end position="123"/>
    </location>
</feature>
<dbReference type="InterPro" id="IPR019004">
    <property type="entry name" value="YqeY/Aim41"/>
</dbReference>
<proteinExistence type="predicted"/>
<dbReference type="InterPro" id="IPR042184">
    <property type="entry name" value="YqeY/Aim41_N"/>
</dbReference>
<name>A0A7S1UDL8_9STRA</name>
<evidence type="ECO:0000313" key="3">
    <source>
        <dbReference type="EMBL" id="CAD9264935.1"/>
    </source>
</evidence>
<feature type="chain" id="PRO_5031527193" description="Asn/Gln amidotransferase domain-containing protein" evidence="2">
    <location>
        <begin position="24"/>
        <end position="275"/>
    </location>
</feature>
<feature type="compositionally biased region" description="Low complexity" evidence="1">
    <location>
        <begin position="77"/>
        <end position="94"/>
    </location>
</feature>
<dbReference type="AlphaFoldDB" id="A0A7S1UDL8"/>
<feature type="signal peptide" evidence="2">
    <location>
        <begin position="1"/>
        <end position="23"/>
    </location>
</feature>
<feature type="compositionally biased region" description="Basic residues" evidence="1">
    <location>
        <begin position="49"/>
        <end position="65"/>
    </location>
</feature>
<reference evidence="3" key="1">
    <citation type="submission" date="2021-01" db="EMBL/GenBank/DDBJ databases">
        <authorList>
            <person name="Corre E."/>
            <person name="Pelletier E."/>
            <person name="Niang G."/>
            <person name="Scheremetjew M."/>
            <person name="Finn R."/>
            <person name="Kale V."/>
            <person name="Holt S."/>
            <person name="Cochrane G."/>
            <person name="Meng A."/>
            <person name="Brown T."/>
            <person name="Cohen L."/>
        </authorList>
    </citation>
    <scope>NUCLEOTIDE SEQUENCE</scope>
    <source>
        <strain evidence="3">CCMP2877</strain>
    </source>
</reference>